<keyword evidence="4" id="KW-1185">Reference proteome</keyword>
<feature type="compositionally biased region" description="Acidic residues" evidence="1">
    <location>
        <begin position="18"/>
        <end position="38"/>
    </location>
</feature>
<keyword evidence="2" id="KW-0732">Signal</keyword>
<accession>A0A271IWF6</accession>
<dbReference type="RefSeq" id="WP_095509191.1">
    <property type="nucleotide sequence ID" value="NZ_MQWD01000001.1"/>
</dbReference>
<comment type="caution">
    <text evidence="3">The sequence shown here is derived from an EMBL/GenBank/DDBJ whole genome shotgun (WGS) entry which is preliminary data.</text>
</comment>
<dbReference type="PROSITE" id="PS51257">
    <property type="entry name" value="PROKAR_LIPOPROTEIN"/>
    <property type="match status" value="1"/>
</dbReference>
<sequence>MRALLLLAALAFVACAPDDESDDVTVDGVDPAESDADLAPDPTLQPGNPGLAPEADVTPEPGLAPDPTVQPGSTGTPE</sequence>
<feature type="region of interest" description="Disordered" evidence="1">
    <location>
        <begin position="18"/>
        <end position="78"/>
    </location>
</feature>
<proteinExistence type="predicted"/>
<dbReference type="Proteomes" id="UP000216339">
    <property type="component" value="Unassembled WGS sequence"/>
</dbReference>
<evidence type="ECO:0000256" key="2">
    <source>
        <dbReference type="SAM" id="SignalP"/>
    </source>
</evidence>
<evidence type="ECO:0000256" key="1">
    <source>
        <dbReference type="SAM" id="MobiDB-lite"/>
    </source>
</evidence>
<feature type="signal peptide" evidence="2">
    <location>
        <begin position="1"/>
        <end position="16"/>
    </location>
</feature>
<evidence type="ECO:0000313" key="4">
    <source>
        <dbReference type="Proteomes" id="UP000216339"/>
    </source>
</evidence>
<dbReference type="AlphaFoldDB" id="A0A271IWF6"/>
<name>A0A271IWF6_9BACT</name>
<reference evidence="3 4" key="1">
    <citation type="submission" date="2016-11" db="EMBL/GenBank/DDBJ databases">
        <title>Study of marine rhodopsin-containing bacteria.</title>
        <authorList>
            <person name="Yoshizawa S."/>
            <person name="Kumagai Y."/>
            <person name="Kogure K."/>
        </authorList>
    </citation>
    <scope>NUCLEOTIDE SEQUENCE [LARGE SCALE GENOMIC DNA]</scope>
    <source>
        <strain evidence="3 4">SAORIC-28</strain>
    </source>
</reference>
<feature type="chain" id="PRO_5012222067" evidence="2">
    <location>
        <begin position="17"/>
        <end position="78"/>
    </location>
</feature>
<organism evidence="3 4">
    <name type="scientific">Rubrivirga marina</name>
    <dbReference type="NCBI Taxonomy" id="1196024"/>
    <lineage>
        <taxon>Bacteria</taxon>
        <taxon>Pseudomonadati</taxon>
        <taxon>Rhodothermota</taxon>
        <taxon>Rhodothermia</taxon>
        <taxon>Rhodothermales</taxon>
        <taxon>Rubricoccaceae</taxon>
        <taxon>Rubrivirga</taxon>
    </lineage>
</organism>
<evidence type="ECO:0000313" key="3">
    <source>
        <dbReference type="EMBL" id="PAP75553.1"/>
    </source>
</evidence>
<dbReference type="EMBL" id="MQWD01000001">
    <property type="protein sequence ID" value="PAP75553.1"/>
    <property type="molecule type" value="Genomic_DNA"/>
</dbReference>
<protein>
    <submittedName>
        <fullName evidence="3">Uncharacterized protein</fullName>
    </submittedName>
</protein>
<gene>
    <name evidence="3" type="ORF">BSZ37_03405</name>
</gene>